<feature type="compositionally biased region" description="Basic and acidic residues" evidence="1">
    <location>
        <begin position="163"/>
        <end position="178"/>
    </location>
</feature>
<feature type="compositionally biased region" description="Basic and acidic residues" evidence="1">
    <location>
        <begin position="38"/>
        <end position="64"/>
    </location>
</feature>
<feature type="compositionally biased region" description="Basic residues" evidence="1">
    <location>
        <begin position="1"/>
        <end position="12"/>
    </location>
</feature>
<evidence type="ECO:0000313" key="3">
    <source>
        <dbReference type="Proteomes" id="UP001046870"/>
    </source>
</evidence>
<keyword evidence="3" id="KW-1185">Reference proteome</keyword>
<reference evidence="2" key="1">
    <citation type="submission" date="2021-01" db="EMBL/GenBank/DDBJ databases">
        <authorList>
            <person name="Zahm M."/>
            <person name="Roques C."/>
            <person name="Cabau C."/>
            <person name="Klopp C."/>
            <person name="Donnadieu C."/>
            <person name="Jouanno E."/>
            <person name="Lampietro C."/>
            <person name="Louis A."/>
            <person name="Herpin A."/>
            <person name="Echchiki A."/>
            <person name="Berthelot C."/>
            <person name="Parey E."/>
            <person name="Roest-Crollius H."/>
            <person name="Braasch I."/>
            <person name="Postlethwait J."/>
            <person name="Bobe J."/>
            <person name="Montfort J."/>
            <person name="Bouchez O."/>
            <person name="Begum T."/>
            <person name="Mejri S."/>
            <person name="Adams A."/>
            <person name="Chen W.-J."/>
            <person name="Guiguen Y."/>
        </authorList>
    </citation>
    <scope>NUCLEOTIDE SEQUENCE</scope>
    <source>
        <strain evidence="2">YG-15Mar2019-1</strain>
        <tissue evidence="2">Brain</tissue>
    </source>
</reference>
<name>A0A9D3T6Q2_MEGAT</name>
<feature type="compositionally biased region" description="Basic residues" evidence="1">
    <location>
        <begin position="179"/>
        <end position="192"/>
    </location>
</feature>
<sequence>MTIGKSSKKSVKGPKFLDRASGFYGRLDEPEVVPEWVGERGMREAGTEGAGREHAWMKGAEGKQEPGVFDFNQGMLEDDGTAMLLRTRPSWRSSRWRMRSSRRLLEEGAKPEPPTQELEEDPSLHSIEVGLPHMDAVGPAELPVVHFFIREEADDQVLISGKAGREMEGQPGEEEMKVAKRSTLKNYRKVRE</sequence>
<accession>A0A9D3T6Q2</accession>
<organism evidence="2 3">
    <name type="scientific">Megalops atlanticus</name>
    <name type="common">Tarpon</name>
    <name type="synonym">Clupea gigantea</name>
    <dbReference type="NCBI Taxonomy" id="7932"/>
    <lineage>
        <taxon>Eukaryota</taxon>
        <taxon>Metazoa</taxon>
        <taxon>Chordata</taxon>
        <taxon>Craniata</taxon>
        <taxon>Vertebrata</taxon>
        <taxon>Euteleostomi</taxon>
        <taxon>Actinopterygii</taxon>
        <taxon>Neopterygii</taxon>
        <taxon>Teleostei</taxon>
        <taxon>Elopiformes</taxon>
        <taxon>Megalopidae</taxon>
        <taxon>Megalops</taxon>
    </lineage>
</organism>
<gene>
    <name evidence="2" type="ORF">MATL_G00165870</name>
</gene>
<proteinExistence type="predicted"/>
<comment type="caution">
    <text evidence="2">The sequence shown here is derived from an EMBL/GenBank/DDBJ whole genome shotgun (WGS) entry which is preliminary data.</text>
</comment>
<dbReference type="AlphaFoldDB" id="A0A9D3T6Q2"/>
<evidence type="ECO:0000256" key="1">
    <source>
        <dbReference type="SAM" id="MobiDB-lite"/>
    </source>
</evidence>
<dbReference type="EMBL" id="JAFDVH010000014">
    <property type="protein sequence ID" value="KAG7464462.1"/>
    <property type="molecule type" value="Genomic_DNA"/>
</dbReference>
<dbReference type="Proteomes" id="UP001046870">
    <property type="component" value="Chromosome 14"/>
</dbReference>
<feature type="region of interest" description="Disordered" evidence="1">
    <location>
        <begin position="1"/>
        <end position="24"/>
    </location>
</feature>
<feature type="region of interest" description="Disordered" evidence="1">
    <location>
        <begin position="102"/>
        <end position="129"/>
    </location>
</feature>
<protein>
    <submittedName>
        <fullName evidence="2">Uncharacterized protein</fullName>
    </submittedName>
</protein>
<dbReference type="OrthoDB" id="8957463at2759"/>
<feature type="region of interest" description="Disordered" evidence="1">
    <location>
        <begin position="38"/>
        <end position="67"/>
    </location>
</feature>
<evidence type="ECO:0000313" key="2">
    <source>
        <dbReference type="EMBL" id="KAG7464462.1"/>
    </source>
</evidence>
<feature type="region of interest" description="Disordered" evidence="1">
    <location>
        <begin position="163"/>
        <end position="192"/>
    </location>
</feature>